<feature type="binding site" description="covalent" evidence="6">
    <location>
        <position position="119"/>
    </location>
    <ligand>
        <name>heme c</name>
        <dbReference type="ChEBI" id="CHEBI:61717"/>
    </ligand>
</feature>
<dbReference type="STRING" id="947013.SAMN04488109_0518"/>
<gene>
    <name evidence="10" type="ORF">SAMN04488109_0518</name>
</gene>
<keyword evidence="11" id="KW-1185">Reference proteome</keyword>
<feature type="chain" id="PRO_5012002420" evidence="8">
    <location>
        <begin position="23"/>
        <end position="147"/>
    </location>
</feature>
<comment type="PTM">
    <text evidence="6">Binds 1 heme c group covalently per subunit.</text>
</comment>
<dbReference type="Pfam" id="PF00034">
    <property type="entry name" value="Cytochrom_C"/>
    <property type="match status" value="1"/>
</dbReference>
<keyword evidence="8" id="KW-0732">Signal</keyword>
<evidence type="ECO:0000256" key="7">
    <source>
        <dbReference type="SAM" id="MobiDB-lite"/>
    </source>
</evidence>
<sequence>MKKAFLVLALVGVATWSLTSCGGSKKEAATEETEEGYDDKDVAAEAAEPKAESADDLIKQGQALVDASDCKTCHHPTNKIVGPSHTDVAKKYEFTKANVGMLADKIRNGGSGNWGEIPMSPHPDLSKGDAEKMAMYVLSLDGEKPKD</sequence>
<keyword evidence="4" id="KW-0249">Electron transport</keyword>
<name>A0A1M5K9J1_9BACT</name>
<protein>
    <submittedName>
        <fullName evidence="10">Cytochrome c</fullName>
    </submittedName>
</protein>
<evidence type="ECO:0000256" key="8">
    <source>
        <dbReference type="SAM" id="SignalP"/>
    </source>
</evidence>
<evidence type="ECO:0000256" key="6">
    <source>
        <dbReference type="PIRSR" id="PIRSR602324-1"/>
    </source>
</evidence>
<feature type="binding site" description="covalent" evidence="6">
    <location>
        <position position="74"/>
    </location>
    <ligand>
        <name>heme c</name>
        <dbReference type="ChEBI" id="CHEBI:61717"/>
    </ligand>
</feature>
<dbReference type="InterPro" id="IPR002324">
    <property type="entry name" value="Cyt_c_ID"/>
</dbReference>
<organism evidence="10 11">
    <name type="scientific">Chryseolinea serpens</name>
    <dbReference type="NCBI Taxonomy" id="947013"/>
    <lineage>
        <taxon>Bacteria</taxon>
        <taxon>Pseudomonadati</taxon>
        <taxon>Bacteroidota</taxon>
        <taxon>Cytophagia</taxon>
        <taxon>Cytophagales</taxon>
        <taxon>Fulvivirgaceae</taxon>
        <taxon>Chryseolinea</taxon>
    </lineage>
</organism>
<dbReference type="AlphaFoldDB" id="A0A1M5K9J1"/>
<feature type="region of interest" description="Disordered" evidence="7">
    <location>
        <begin position="21"/>
        <end position="56"/>
    </location>
</feature>
<feature type="compositionally biased region" description="Basic and acidic residues" evidence="7">
    <location>
        <begin position="39"/>
        <end position="56"/>
    </location>
</feature>
<dbReference type="PROSITE" id="PS51257">
    <property type="entry name" value="PROKAR_LIPOPROTEIN"/>
    <property type="match status" value="1"/>
</dbReference>
<dbReference type="GO" id="GO:0009055">
    <property type="term" value="F:electron transfer activity"/>
    <property type="evidence" value="ECO:0007669"/>
    <property type="project" value="InterPro"/>
</dbReference>
<evidence type="ECO:0000259" key="9">
    <source>
        <dbReference type="PROSITE" id="PS51007"/>
    </source>
</evidence>
<dbReference type="OrthoDB" id="9814063at2"/>
<keyword evidence="1" id="KW-0813">Transport</keyword>
<evidence type="ECO:0000313" key="11">
    <source>
        <dbReference type="Proteomes" id="UP000184212"/>
    </source>
</evidence>
<evidence type="ECO:0000256" key="3">
    <source>
        <dbReference type="ARBA" id="ARBA00022723"/>
    </source>
</evidence>
<keyword evidence="5 6" id="KW-0408">Iron</keyword>
<dbReference type="Gene3D" id="1.10.760.10">
    <property type="entry name" value="Cytochrome c-like domain"/>
    <property type="match status" value="1"/>
</dbReference>
<evidence type="ECO:0000256" key="1">
    <source>
        <dbReference type="ARBA" id="ARBA00022448"/>
    </source>
</evidence>
<evidence type="ECO:0000256" key="4">
    <source>
        <dbReference type="ARBA" id="ARBA00022982"/>
    </source>
</evidence>
<dbReference type="PROSITE" id="PS51007">
    <property type="entry name" value="CYTC"/>
    <property type="match status" value="1"/>
</dbReference>
<dbReference type="RefSeq" id="WP_073130803.1">
    <property type="nucleotide sequence ID" value="NZ_FQWQ01000001.1"/>
</dbReference>
<dbReference type="SUPFAM" id="SSF46626">
    <property type="entry name" value="Cytochrome c"/>
    <property type="match status" value="1"/>
</dbReference>
<proteinExistence type="predicted"/>
<dbReference type="InterPro" id="IPR009056">
    <property type="entry name" value="Cyt_c-like_dom"/>
</dbReference>
<feature type="domain" description="Cytochrome c" evidence="9">
    <location>
        <begin position="56"/>
        <end position="141"/>
    </location>
</feature>
<evidence type="ECO:0000256" key="5">
    <source>
        <dbReference type="ARBA" id="ARBA00023004"/>
    </source>
</evidence>
<dbReference type="GO" id="GO:0005506">
    <property type="term" value="F:iron ion binding"/>
    <property type="evidence" value="ECO:0007669"/>
    <property type="project" value="InterPro"/>
</dbReference>
<evidence type="ECO:0000256" key="2">
    <source>
        <dbReference type="ARBA" id="ARBA00022617"/>
    </source>
</evidence>
<dbReference type="Proteomes" id="UP000184212">
    <property type="component" value="Unassembled WGS sequence"/>
</dbReference>
<feature type="signal peptide" evidence="8">
    <location>
        <begin position="1"/>
        <end position="22"/>
    </location>
</feature>
<dbReference type="PRINTS" id="PR00606">
    <property type="entry name" value="CYTCHROMECID"/>
</dbReference>
<dbReference type="EMBL" id="FQWQ01000001">
    <property type="protein sequence ID" value="SHG49455.1"/>
    <property type="molecule type" value="Genomic_DNA"/>
</dbReference>
<keyword evidence="3 6" id="KW-0479">Metal-binding</keyword>
<dbReference type="InterPro" id="IPR036909">
    <property type="entry name" value="Cyt_c-like_dom_sf"/>
</dbReference>
<keyword evidence="2 6" id="KW-0349">Heme</keyword>
<evidence type="ECO:0000313" key="10">
    <source>
        <dbReference type="EMBL" id="SHG49455.1"/>
    </source>
</evidence>
<dbReference type="GO" id="GO:0020037">
    <property type="term" value="F:heme binding"/>
    <property type="evidence" value="ECO:0007669"/>
    <property type="project" value="InterPro"/>
</dbReference>
<feature type="binding site" description="covalent" evidence="6">
    <location>
        <position position="70"/>
    </location>
    <ligand>
        <name>heme c</name>
        <dbReference type="ChEBI" id="CHEBI:61717"/>
    </ligand>
</feature>
<reference evidence="10 11" key="1">
    <citation type="submission" date="2016-11" db="EMBL/GenBank/DDBJ databases">
        <authorList>
            <person name="Jaros S."/>
            <person name="Januszkiewicz K."/>
            <person name="Wedrychowicz H."/>
        </authorList>
    </citation>
    <scope>NUCLEOTIDE SEQUENCE [LARGE SCALE GENOMIC DNA]</scope>
    <source>
        <strain evidence="10 11">DSM 24574</strain>
    </source>
</reference>
<accession>A0A1M5K9J1</accession>